<dbReference type="PANTHER" id="PTHR30579:SF7">
    <property type="entry name" value="HTH-TYPE TRANSCRIPTIONAL REGULATOR LRHA-RELATED"/>
    <property type="match status" value="1"/>
</dbReference>
<keyword evidence="2" id="KW-0805">Transcription regulation</keyword>
<dbReference type="Gene3D" id="3.40.190.10">
    <property type="entry name" value="Periplasmic binding protein-like II"/>
    <property type="match status" value="2"/>
</dbReference>
<dbReference type="EMBL" id="LMCB01000011">
    <property type="protein sequence ID" value="KZL20133.1"/>
    <property type="molecule type" value="Genomic_DNA"/>
</dbReference>
<evidence type="ECO:0000259" key="5">
    <source>
        <dbReference type="PROSITE" id="PS50931"/>
    </source>
</evidence>
<dbReference type="PATRIC" id="fig|989403.3.peg.1720"/>
<dbReference type="GO" id="GO:0003700">
    <property type="term" value="F:DNA-binding transcription factor activity"/>
    <property type="evidence" value="ECO:0007669"/>
    <property type="project" value="InterPro"/>
</dbReference>
<evidence type="ECO:0000256" key="1">
    <source>
        <dbReference type="ARBA" id="ARBA00009437"/>
    </source>
</evidence>
<dbReference type="SUPFAM" id="SSF46785">
    <property type="entry name" value="Winged helix' DNA-binding domain"/>
    <property type="match status" value="1"/>
</dbReference>
<evidence type="ECO:0000256" key="3">
    <source>
        <dbReference type="ARBA" id="ARBA00023125"/>
    </source>
</evidence>
<evidence type="ECO:0000256" key="2">
    <source>
        <dbReference type="ARBA" id="ARBA00023015"/>
    </source>
</evidence>
<keyword evidence="3" id="KW-0238">DNA-binding</keyword>
<comment type="similarity">
    <text evidence="1">Belongs to the LysR transcriptional regulatory family.</text>
</comment>
<dbReference type="InterPro" id="IPR036390">
    <property type="entry name" value="WH_DNA-bd_sf"/>
</dbReference>
<keyword evidence="7" id="KW-1185">Reference proteome</keyword>
<feature type="domain" description="HTH lysR-type" evidence="5">
    <location>
        <begin position="19"/>
        <end position="76"/>
    </location>
</feature>
<dbReference type="FunFam" id="1.10.10.10:FF:000001">
    <property type="entry name" value="LysR family transcriptional regulator"/>
    <property type="match status" value="1"/>
</dbReference>
<proteinExistence type="inferred from homology"/>
<evidence type="ECO:0000313" key="6">
    <source>
        <dbReference type="EMBL" id="KZL20133.1"/>
    </source>
</evidence>
<dbReference type="InterPro" id="IPR005119">
    <property type="entry name" value="LysR_subst-bd"/>
</dbReference>
<dbReference type="InterPro" id="IPR050176">
    <property type="entry name" value="LTTR"/>
</dbReference>
<accession>A0A165ZPY3</accession>
<dbReference type="Pfam" id="PF00126">
    <property type="entry name" value="HTH_1"/>
    <property type="match status" value="1"/>
</dbReference>
<dbReference type="InterPro" id="IPR000847">
    <property type="entry name" value="LysR_HTH_N"/>
</dbReference>
<dbReference type="Gene3D" id="1.10.10.10">
    <property type="entry name" value="Winged helix-like DNA-binding domain superfamily/Winged helix DNA-binding domain"/>
    <property type="match status" value="1"/>
</dbReference>
<keyword evidence="4" id="KW-0804">Transcription</keyword>
<comment type="caution">
    <text evidence="6">The sequence shown here is derived from an EMBL/GenBank/DDBJ whole genome shotgun (WGS) entry which is preliminary data.</text>
</comment>
<dbReference type="STRING" id="989403.SAMN05421798_102217"/>
<name>A0A165ZPY3_9HYPH</name>
<dbReference type="RefSeq" id="WP_068004715.1">
    <property type="nucleotide sequence ID" value="NZ_FOFM01000002.1"/>
</dbReference>
<dbReference type="Pfam" id="PF03466">
    <property type="entry name" value="LysR_substrate"/>
    <property type="match status" value="1"/>
</dbReference>
<protein>
    <submittedName>
        <fullName evidence="6">HTH-type transcriptional regulator CysL</fullName>
    </submittedName>
</protein>
<dbReference type="InterPro" id="IPR036388">
    <property type="entry name" value="WH-like_DNA-bd_sf"/>
</dbReference>
<reference evidence="6 7" key="1">
    <citation type="journal article" date="2016" name="Front. Microbiol.">
        <title>Comparative Genomic Analysis Reveals a Diverse Repertoire of Genes Involved in Prokaryote-Eukaryote Interactions within the Pseudovibrio Genus.</title>
        <authorList>
            <person name="Romano S."/>
            <person name="Fernandez-Guerra A."/>
            <person name="Reen F.J."/>
            <person name="Glockner F.O."/>
            <person name="Crowley S.P."/>
            <person name="O'Sullivan O."/>
            <person name="Cotter P.D."/>
            <person name="Adams C."/>
            <person name="Dobson A.D."/>
            <person name="O'Gara F."/>
        </authorList>
    </citation>
    <scope>NUCLEOTIDE SEQUENCE [LARGE SCALE GENOMIC DNA]</scope>
    <source>
        <strain evidence="6 7">Ad2</strain>
    </source>
</reference>
<evidence type="ECO:0000313" key="7">
    <source>
        <dbReference type="Proteomes" id="UP000076577"/>
    </source>
</evidence>
<dbReference type="GO" id="GO:0003677">
    <property type="term" value="F:DNA binding"/>
    <property type="evidence" value="ECO:0007669"/>
    <property type="project" value="UniProtKB-KW"/>
</dbReference>
<dbReference type="OrthoDB" id="464481at2"/>
<dbReference type="AlphaFoldDB" id="A0A165ZPY3"/>
<sequence>MDQVFSTLEQNLVRASRTLNLDALRTFVAICETGTFRRAATRVHRSPSAVSLQITKLEELLNAKLMSRDARHVRLTEDGEILLSFARKMLGLNDEVIAAFKGSALTGHLRLAAPHDLGVSLVPGLLRGLSETHPGIIVDVRLDTSHAVQSLLDAGEANLALFNEATEPDFQVHRLYSEPLMWLMRKGGRAVEREPLPLAISEVGCAWREAALSALQTAERDYRIAYSSDTSMGQVAALRGDLAIAALPRSLVSQELVEVPADYGLPALPETNVYLADDGSQTAKAFVSIVLASAFQIKELV</sequence>
<dbReference type="PANTHER" id="PTHR30579">
    <property type="entry name" value="TRANSCRIPTIONAL REGULATOR"/>
    <property type="match status" value="1"/>
</dbReference>
<dbReference type="Proteomes" id="UP000076577">
    <property type="component" value="Unassembled WGS sequence"/>
</dbReference>
<organism evidence="6 7">
    <name type="scientific">Pseudovibrio axinellae</name>
    <dbReference type="NCBI Taxonomy" id="989403"/>
    <lineage>
        <taxon>Bacteria</taxon>
        <taxon>Pseudomonadati</taxon>
        <taxon>Pseudomonadota</taxon>
        <taxon>Alphaproteobacteria</taxon>
        <taxon>Hyphomicrobiales</taxon>
        <taxon>Stappiaceae</taxon>
        <taxon>Pseudovibrio</taxon>
    </lineage>
</organism>
<dbReference type="PROSITE" id="PS50931">
    <property type="entry name" value="HTH_LYSR"/>
    <property type="match status" value="1"/>
</dbReference>
<gene>
    <name evidence="6" type="primary">cysL_2</name>
    <name evidence="6" type="ORF">PsAD2_01620</name>
</gene>
<evidence type="ECO:0000256" key="4">
    <source>
        <dbReference type="ARBA" id="ARBA00023163"/>
    </source>
</evidence>
<dbReference type="SUPFAM" id="SSF53850">
    <property type="entry name" value="Periplasmic binding protein-like II"/>
    <property type="match status" value="1"/>
</dbReference>